<evidence type="ECO:0000313" key="2">
    <source>
        <dbReference type="EMBL" id="KAH1167650.1"/>
    </source>
</evidence>
<dbReference type="EMBL" id="JAHDVG010000486">
    <property type="protein sequence ID" value="KAH1167650.1"/>
    <property type="molecule type" value="Genomic_DNA"/>
</dbReference>
<name>A0A9D3WVJ5_9SAUR</name>
<reference evidence="2" key="1">
    <citation type="submission" date="2021-09" db="EMBL/GenBank/DDBJ databases">
        <title>The genome of Mauremys mutica provides insights into the evolution of semi-aquatic lifestyle.</title>
        <authorList>
            <person name="Gong S."/>
            <person name="Gao Y."/>
        </authorList>
    </citation>
    <scope>NUCLEOTIDE SEQUENCE</scope>
    <source>
        <strain evidence="2">MM-2020</strain>
        <tissue evidence="2">Muscle</tissue>
    </source>
</reference>
<dbReference type="AlphaFoldDB" id="A0A9D3WVJ5"/>
<comment type="caution">
    <text evidence="2">The sequence shown here is derived from an EMBL/GenBank/DDBJ whole genome shotgun (WGS) entry which is preliminary data.</text>
</comment>
<gene>
    <name evidence="2" type="ORF">KIL84_003133</name>
</gene>
<evidence type="ECO:0000256" key="1">
    <source>
        <dbReference type="SAM" id="MobiDB-lite"/>
    </source>
</evidence>
<feature type="region of interest" description="Disordered" evidence="1">
    <location>
        <begin position="58"/>
        <end position="81"/>
    </location>
</feature>
<accession>A0A9D3WVJ5</accession>
<evidence type="ECO:0000313" key="3">
    <source>
        <dbReference type="Proteomes" id="UP000827986"/>
    </source>
</evidence>
<protein>
    <submittedName>
        <fullName evidence="2">Uncharacterized protein</fullName>
    </submittedName>
</protein>
<keyword evidence="3" id="KW-1185">Reference proteome</keyword>
<proteinExistence type="predicted"/>
<organism evidence="2 3">
    <name type="scientific">Mauremys mutica</name>
    <name type="common">yellowpond turtle</name>
    <dbReference type="NCBI Taxonomy" id="74926"/>
    <lineage>
        <taxon>Eukaryota</taxon>
        <taxon>Metazoa</taxon>
        <taxon>Chordata</taxon>
        <taxon>Craniata</taxon>
        <taxon>Vertebrata</taxon>
        <taxon>Euteleostomi</taxon>
        <taxon>Archelosauria</taxon>
        <taxon>Testudinata</taxon>
        <taxon>Testudines</taxon>
        <taxon>Cryptodira</taxon>
        <taxon>Durocryptodira</taxon>
        <taxon>Testudinoidea</taxon>
        <taxon>Geoemydidae</taxon>
        <taxon>Geoemydinae</taxon>
        <taxon>Mauremys</taxon>
    </lineage>
</organism>
<dbReference type="Proteomes" id="UP000827986">
    <property type="component" value="Unassembled WGS sequence"/>
</dbReference>
<sequence length="81" mass="9153">MLGDICLWPFWSRLSLRLKRRSSPAVPKPRWRPGRRVLLLMNQSFCTGRRLCERGRTDGRGCGAQLGAGLSRDSRAQSQAP</sequence>